<dbReference type="Proteomes" id="UP000582090">
    <property type="component" value="Unassembled WGS sequence"/>
</dbReference>
<comment type="caution">
    <text evidence="6">The sequence shown here is derived from an EMBL/GenBank/DDBJ whole genome shotgun (WGS) entry which is preliminary data.</text>
</comment>
<dbReference type="InterPro" id="IPR003018">
    <property type="entry name" value="GAF"/>
</dbReference>
<dbReference type="GO" id="GO:1902201">
    <property type="term" value="P:negative regulation of bacterial-type flagellum-dependent cell motility"/>
    <property type="evidence" value="ECO:0007669"/>
    <property type="project" value="TreeGrafter"/>
</dbReference>
<keyword evidence="7" id="KW-1185">Reference proteome</keyword>
<evidence type="ECO:0000259" key="4">
    <source>
        <dbReference type="PROSITE" id="PS50885"/>
    </source>
</evidence>
<reference evidence="6 7" key="1">
    <citation type="submission" date="2020-08" db="EMBL/GenBank/DDBJ databases">
        <title>Genomic Encyclopedia of Type Strains, Phase IV (KMG-IV): sequencing the most valuable type-strain genomes for metagenomic binning, comparative biology and taxonomic classification.</title>
        <authorList>
            <person name="Goeker M."/>
        </authorList>
    </citation>
    <scope>NUCLEOTIDE SEQUENCE [LARGE SCALE GENOMIC DNA]</scope>
    <source>
        <strain evidence="6 7">DSM 26575</strain>
    </source>
</reference>
<dbReference type="CDD" id="cd01949">
    <property type="entry name" value="GGDEF"/>
    <property type="match status" value="1"/>
</dbReference>
<protein>
    <recommendedName>
        <fullName evidence="1">diguanylate cyclase</fullName>
        <ecNumber evidence="1">2.7.7.65</ecNumber>
    </recommendedName>
</protein>
<dbReference type="RefSeq" id="WP_183900167.1">
    <property type="nucleotide sequence ID" value="NZ_JACIDW010000005.1"/>
</dbReference>
<sequence length="601" mass="67205">MRISVITNWAYAATVVLTVLSGSAFILSATSANRERIAVEEHLALSDLAEGLALGAEERTDEARLYVMRDDISYLDAFQGKEAEERLRERSIKGIRDLGVAPIELQALDDVQKNADVLDRIEQEAIALYRKGDQAGARQALFGPEHERIQTALLSAVTRFRDLVNARTQAVMQDTQKRSDWWGFVAKTLLAVTAAVFLSVLYFILKRRIAMPLMRMTGIVTRLARQDYAVDVPLDRRRDEIGEMNEAIHIFRENGLERDRLDAERRRDQQTKDLILQMMHRLQACQAQDELAEVVALFAPQIFPDLAGNLYIMNESRSTLSRISSWHEPRRSEPVFPATACWGLRRGRPHASSREHGDISCQHLDHQDAMGLCVPLTAQGDVVGLLYFEERPQGHIQAEASRLYLELIAENIGLAAANLQLRDKLTNLSIRDALTGLYNRRSLDEDVNHHARDREMEQLCCMMIDIDHFKRFNDEFGHDAGDEVMRYVAQTIVDTIGEAGRAYRFGGEEFTVLLPGIGDAEGFDIAERLRSNIRGLPLSHRGRILGPISVSIGVGSLAEGAAVSTLLTRADAALLEAKAQGRNMTVMASVLLPDSKRRGSA</sequence>
<dbReference type="InterPro" id="IPR050469">
    <property type="entry name" value="Diguanylate_Cyclase"/>
</dbReference>
<dbReference type="InterPro" id="IPR003660">
    <property type="entry name" value="HAMP_dom"/>
</dbReference>
<feature type="domain" description="HAMP" evidence="4">
    <location>
        <begin position="207"/>
        <end position="260"/>
    </location>
</feature>
<dbReference type="InterPro" id="IPR029787">
    <property type="entry name" value="Nucleotide_cyclase"/>
</dbReference>
<name>A0A7W6CNY2_9HYPH</name>
<dbReference type="Gene3D" id="6.10.340.10">
    <property type="match status" value="1"/>
</dbReference>
<dbReference type="GO" id="GO:0005886">
    <property type="term" value="C:plasma membrane"/>
    <property type="evidence" value="ECO:0007669"/>
    <property type="project" value="TreeGrafter"/>
</dbReference>
<evidence type="ECO:0000259" key="5">
    <source>
        <dbReference type="PROSITE" id="PS50887"/>
    </source>
</evidence>
<dbReference type="GO" id="GO:0043709">
    <property type="term" value="P:cell adhesion involved in single-species biofilm formation"/>
    <property type="evidence" value="ECO:0007669"/>
    <property type="project" value="TreeGrafter"/>
</dbReference>
<dbReference type="GO" id="GO:0052621">
    <property type="term" value="F:diguanylate cyclase activity"/>
    <property type="evidence" value="ECO:0007669"/>
    <property type="project" value="UniProtKB-EC"/>
</dbReference>
<dbReference type="PROSITE" id="PS50887">
    <property type="entry name" value="GGDEF"/>
    <property type="match status" value="1"/>
</dbReference>
<accession>A0A7W6CNY2</accession>
<dbReference type="FunFam" id="3.30.70.270:FF:000001">
    <property type="entry name" value="Diguanylate cyclase domain protein"/>
    <property type="match status" value="1"/>
</dbReference>
<dbReference type="SUPFAM" id="SSF55073">
    <property type="entry name" value="Nucleotide cyclase"/>
    <property type="match status" value="1"/>
</dbReference>
<dbReference type="PANTHER" id="PTHR45138">
    <property type="entry name" value="REGULATORY COMPONENTS OF SENSORY TRANSDUCTION SYSTEM"/>
    <property type="match status" value="1"/>
</dbReference>
<dbReference type="PROSITE" id="PS50885">
    <property type="entry name" value="HAMP"/>
    <property type="match status" value="1"/>
</dbReference>
<dbReference type="GO" id="GO:0007165">
    <property type="term" value="P:signal transduction"/>
    <property type="evidence" value="ECO:0007669"/>
    <property type="project" value="InterPro"/>
</dbReference>
<evidence type="ECO:0000313" key="7">
    <source>
        <dbReference type="Proteomes" id="UP000582090"/>
    </source>
</evidence>
<gene>
    <name evidence="6" type="ORF">GGQ67_002193</name>
</gene>
<dbReference type="NCBIfam" id="TIGR00254">
    <property type="entry name" value="GGDEF"/>
    <property type="match status" value="1"/>
</dbReference>
<comment type="catalytic activity">
    <reaction evidence="2">
        <text>2 GTP = 3',3'-c-di-GMP + 2 diphosphate</text>
        <dbReference type="Rhea" id="RHEA:24898"/>
        <dbReference type="ChEBI" id="CHEBI:33019"/>
        <dbReference type="ChEBI" id="CHEBI:37565"/>
        <dbReference type="ChEBI" id="CHEBI:58805"/>
        <dbReference type="EC" id="2.7.7.65"/>
    </reaction>
</comment>
<keyword evidence="3" id="KW-1133">Transmembrane helix</keyword>
<proteinExistence type="predicted"/>
<feature type="domain" description="GGDEF" evidence="5">
    <location>
        <begin position="457"/>
        <end position="590"/>
    </location>
</feature>
<dbReference type="Pfam" id="PF00990">
    <property type="entry name" value="GGDEF"/>
    <property type="match status" value="1"/>
</dbReference>
<dbReference type="PANTHER" id="PTHR45138:SF9">
    <property type="entry name" value="DIGUANYLATE CYCLASE DGCM-RELATED"/>
    <property type="match status" value="1"/>
</dbReference>
<dbReference type="InterPro" id="IPR000160">
    <property type="entry name" value="GGDEF_dom"/>
</dbReference>
<feature type="transmembrane region" description="Helical" evidence="3">
    <location>
        <begin position="181"/>
        <end position="205"/>
    </location>
</feature>
<evidence type="ECO:0000313" key="6">
    <source>
        <dbReference type="EMBL" id="MBB3964532.1"/>
    </source>
</evidence>
<dbReference type="SMART" id="SM00267">
    <property type="entry name" value="GGDEF"/>
    <property type="match status" value="1"/>
</dbReference>
<dbReference type="AlphaFoldDB" id="A0A7W6CNY2"/>
<keyword evidence="3" id="KW-0812">Transmembrane</keyword>
<dbReference type="Gene3D" id="3.30.450.40">
    <property type="match status" value="1"/>
</dbReference>
<dbReference type="InterPro" id="IPR043128">
    <property type="entry name" value="Rev_trsase/Diguanyl_cyclase"/>
</dbReference>
<dbReference type="SMART" id="SM00304">
    <property type="entry name" value="HAMP"/>
    <property type="match status" value="1"/>
</dbReference>
<keyword evidence="3" id="KW-0472">Membrane</keyword>
<organism evidence="6 7">
    <name type="scientific">Rhizobium metallidurans</name>
    <dbReference type="NCBI Taxonomy" id="1265931"/>
    <lineage>
        <taxon>Bacteria</taxon>
        <taxon>Pseudomonadati</taxon>
        <taxon>Pseudomonadota</taxon>
        <taxon>Alphaproteobacteria</taxon>
        <taxon>Hyphomicrobiales</taxon>
        <taxon>Rhizobiaceae</taxon>
        <taxon>Rhizobium/Agrobacterium group</taxon>
        <taxon>Rhizobium</taxon>
    </lineage>
</organism>
<dbReference type="SUPFAM" id="SSF158472">
    <property type="entry name" value="HAMP domain-like"/>
    <property type="match status" value="1"/>
</dbReference>
<evidence type="ECO:0000256" key="2">
    <source>
        <dbReference type="ARBA" id="ARBA00034247"/>
    </source>
</evidence>
<dbReference type="Gene3D" id="3.30.70.270">
    <property type="match status" value="1"/>
</dbReference>
<dbReference type="InterPro" id="IPR029016">
    <property type="entry name" value="GAF-like_dom_sf"/>
</dbReference>
<dbReference type="CDD" id="cd06225">
    <property type="entry name" value="HAMP"/>
    <property type="match status" value="1"/>
</dbReference>
<evidence type="ECO:0000256" key="3">
    <source>
        <dbReference type="SAM" id="Phobius"/>
    </source>
</evidence>
<dbReference type="EMBL" id="JACIDW010000005">
    <property type="protein sequence ID" value="MBB3964532.1"/>
    <property type="molecule type" value="Genomic_DNA"/>
</dbReference>
<dbReference type="EC" id="2.7.7.65" evidence="1"/>
<dbReference type="SUPFAM" id="SSF55781">
    <property type="entry name" value="GAF domain-like"/>
    <property type="match status" value="1"/>
</dbReference>
<dbReference type="SMART" id="SM00065">
    <property type="entry name" value="GAF"/>
    <property type="match status" value="1"/>
</dbReference>
<evidence type="ECO:0000256" key="1">
    <source>
        <dbReference type="ARBA" id="ARBA00012528"/>
    </source>
</evidence>